<dbReference type="EMBL" id="JAHQCS010000054">
    <property type="protein sequence ID" value="MBU9710891.1"/>
    <property type="molecule type" value="Genomic_DNA"/>
</dbReference>
<gene>
    <name evidence="1" type="ORF">KS419_03935</name>
</gene>
<protein>
    <submittedName>
        <fullName evidence="1">Uncharacterized protein</fullName>
    </submittedName>
</protein>
<keyword evidence="2" id="KW-1185">Reference proteome</keyword>
<evidence type="ECO:0000313" key="1">
    <source>
        <dbReference type="EMBL" id="MBU9710891.1"/>
    </source>
</evidence>
<reference evidence="1 2" key="1">
    <citation type="submission" date="2021-06" db="EMBL/GenBank/DDBJ databases">
        <title>Bacillus sp. RD4P76, an endophyte from a halophyte.</title>
        <authorList>
            <person name="Sun J.-Q."/>
        </authorList>
    </citation>
    <scope>NUCLEOTIDE SEQUENCE [LARGE SCALE GENOMIC DNA]</scope>
    <source>
        <strain evidence="1 2">CGMCC 1.15917</strain>
    </source>
</reference>
<evidence type="ECO:0000313" key="2">
    <source>
        <dbReference type="Proteomes" id="UP000784880"/>
    </source>
</evidence>
<accession>A0ABS6JBG4</accession>
<dbReference type="RefSeq" id="WP_217064782.1">
    <property type="nucleotide sequence ID" value="NZ_JAHQCS010000054.1"/>
</dbReference>
<proteinExistence type="predicted"/>
<sequence length="64" mass="7320">MKDNKDKCKSDLVELDMAFLLTEEGAKRIATTTPVVLSGTYTFLDDNDEKEIAKKILENRKKRT</sequence>
<organism evidence="1 2">
    <name type="scientific">Evansella tamaricis</name>
    <dbReference type="NCBI Taxonomy" id="2069301"/>
    <lineage>
        <taxon>Bacteria</taxon>
        <taxon>Bacillati</taxon>
        <taxon>Bacillota</taxon>
        <taxon>Bacilli</taxon>
        <taxon>Bacillales</taxon>
        <taxon>Bacillaceae</taxon>
        <taxon>Evansella</taxon>
    </lineage>
</organism>
<comment type="caution">
    <text evidence="1">The sequence shown here is derived from an EMBL/GenBank/DDBJ whole genome shotgun (WGS) entry which is preliminary data.</text>
</comment>
<name>A0ABS6JBG4_9BACI</name>
<dbReference type="Proteomes" id="UP000784880">
    <property type="component" value="Unassembled WGS sequence"/>
</dbReference>